<reference evidence="2" key="1">
    <citation type="submission" date="2017-09" db="EMBL/GenBank/DDBJ databases">
        <title>Depth-based differentiation of microbial function through sediment-hosted aquifers and enrichment of novel symbionts in the deep terrestrial subsurface.</title>
        <authorList>
            <person name="Probst A.J."/>
            <person name="Ladd B."/>
            <person name="Jarett J.K."/>
            <person name="Geller-Mcgrath D.E."/>
            <person name="Sieber C.M.K."/>
            <person name="Emerson J.B."/>
            <person name="Anantharaman K."/>
            <person name="Thomas B.C."/>
            <person name="Malmstrom R."/>
            <person name="Stieglmeier M."/>
            <person name="Klingl A."/>
            <person name="Woyke T."/>
            <person name="Ryan C.M."/>
            <person name="Banfield J.F."/>
        </authorList>
    </citation>
    <scope>NUCLEOTIDE SEQUENCE [LARGE SCALE GENOMIC DNA]</scope>
</reference>
<dbReference type="AlphaFoldDB" id="A0A2M7Q8F2"/>
<evidence type="ECO:0000313" key="2">
    <source>
        <dbReference type="Proteomes" id="UP000230363"/>
    </source>
</evidence>
<name>A0A2M7Q8F2_9BACT</name>
<sequence length="339" mass="38345">TGVSDLLKSAYEYWIPKSWVESLDKIKYPHASSEPKIAAVSEVSQEVPQEVLPSAPKFQIADNVGIKKGDSIWSVAKRYLESNDEFQKLGGANAKVTEALQTYNIDRVKDVILANPEKYGLVAGIDMQDLTKLSVDDLKNIKWGEALNDSIQEKGGLLANLPQEKIDSIVQNNSTLREFFKENSDAPRTVENYEDILRGGGNTGIIKPVEEITPDVKEIESPESEIEPQEKPKVEFKEMKDFFENKAKIDIGKSSWLTEKFLENHKVGEILDSGFAKPQGVEMYTTAESEWGSPQWWEIKEKGDFKGQVEKILRNIPIEERAEIKKTSLFEFLEKYLAK</sequence>
<dbReference type="EMBL" id="PFKZ01000012">
    <property type="protein sequence ID" value="PIY59698.1"/>
    <property type="molecule type" value="Genomic_DNA"/>
</dbReference>
<evidence type="ECO:0000313" key="1">
    <source>
        <dbReference type="EMBL" id="PIY59698.1"/>
    </source>
</evidence>
<proteinExistence type="predicted"/>
<evidence type="ECO:0008006" key="3">
    <source>
        <dbReference type="Google" id="ProtNLM"/>
    </source>
</evidence>
<comment type="caution">
    <text evidence="1">The sequence shown here is derived from an EMBL/GenBank/DDBJ whole genome shotgun (WGS) entry which is preliminary data.</text>
</comment>
<organism evidence="1 2">
    <name type="scientific">Candidatus Wolfebacteria bacterium CG_4_10_14_0_8_um_filter_37_11</name>
    <dbReference type="NCBI Taxonomy" id="1975062"/>
    <lineage>
        <taxon>Bacteria</taxon>
        <taxon>Candidatus Wolfeibacteriota</taxon>
    </lineage>
</organism>
<accession>A0A2M7Q8F2</accession>
<feature type="non-terminal residue" evidence="1">
    <location>
        <position position="1"/>
    </location>
</feature>
<gene>
    <name evidence="1" type="ORF">COY96_00370</name>
</gene>
<dbReference type="Proteomes" id="UP000230363">
    <property type="component" value="Unassembled WGS sequence"/>
</dbReference>
<protein>
    <recommendedName>
        <fullName evidence="3">LysM domain-containing protein</fullName>
    </recommendedName>
</protein>